<dbReference type="EMBL" id="BAABKM010000002">
    <property type="protein sequence ID" value="GAA4706890.1"/>
    <property type="molecule type" value="Genomic_DNA"/>
</dbReference>
<dbReference type="NCBIfam" id="NF041646">
    <property type="entry name" value="VC0807_fam"/>
    <property type="match status" value="1"/>
</dbReference>
<keyword evidence="1" id="KW-1133">Transmembrane helix</keyword>
<keyword evidence="3" id="KW-1185">Reference proteome</keyword>
<evidence type="ECO:0000313" key="2">
    <source>
        <dbReference type="EMBL" id="GAA4706890.1"/>
    </source>
</evidence>
<feature type="transmembrane region" description="Helical" evidence="1">
    <location>
        <begin position="165"/>
        <end position="187"/>
    </location>
</feature>
<name>A0ABP8XHI1_9ACTN</name>
<comment type="caution">
    <text evidence="2">The sequence shown here is derived from an EMBL/GenBank/DDBJ whole genome shotgun (WGS) entry which is preliminary data.</text>
</comment>
<evidence type="ECO:0000256" key="1">
    <source>
        <dbReference type="SAM" id="Phobius"/>
    </source>
</evidence>
<dbReference type="Pfam" id="PF04279">
    <property type="entry name" value="IspA"/>
    <property type="match status" value="1"/>
</dbReference>
<protein>
    <recommendedName>
        <fullName evidence="4">DUF3159 domain-containing protein</fullName>
    </recommendedName>
</protein>
<feature type="transmembrane region" description="Helical" evidence="1">
    <location>
        <begin position="133"/>
        <end position="153"/>
    </location>
</feature>
<gene>
    <name evidence="2" type="ORF">GCM10023349_26520</name>
</gene>
<dbReference type="PROSITE" id="PS51257">
    <property type="entry name" value="PROKAR_LIPOPROTEIN"/>
    <property type="match status" value="1"/>
</dbReference>
<accession>A0ABP8XHI1</accession>
<dbReference type="Proteomes" id="UP001499974">
    <property type="component" value="Unassembled WGS sequence"/>
</dbReference>
<keyword evidence="1" id="KW-0472">Membrane</keyword>
<organism evidence="2 3">
    <name type="scientific">Nocardioides conyzicola</name>
    <dbReference type="NCBI Taxonomy" id="1651781"/>
    <lineage>
        <taxon>Bacteria</taxon>
        <taxon>Bacillati</taxon>
        <taxon>Actinomycetota</taxon>
        <taxon>Actinomycetes</taxon>
        <taxon>Propionibacteriales</taxon>
        <taxon>Nocardioidaceae</taxon>
        <taxon>Nocardioides</taxon>
    </lineage>
</organism>
<keyword evidence="1" id="KW-0812">Transmembrane</keyword>
<reference evidence="3" key="1">
    <citation type="journal article" date="2019" name="Int. J. Syst. Evol. Microbiol.">
        <title>The Global Catalogue of Microorganisms (GCM) 10K type strain sequencing project: providing services to taxonomists for standard genome sequencing and annotation.</title>
        <authorList>
            <consortium name="The Broad Institute Genomics Platform"/>
            <consortium name="The Broad Institute Genome Sequencing Center for Infectious Disease"/>
            <person name="Wu L."/>
            <person name="Ma J."/>
        </authorList>
    </citation>
    <scope>NUCLEOTIDE SEQUENCE [LARGE SCALE GENOMIC DNA]</scope>
    <source>
        <strain evidence="3">JCM 18531</strain>
    </source>
</reference>
<feature type="transmembrane region" description="Helical" evidence="1">
    <location>
        <begin position="80"/>
        <end position="100"/>
    </location>
</feature>
<feature type="transmembrane region" description="Helical" evidence="1">
    <location>
        <begin position="55"/>
        <end position="74"/>
    </location>
</feature>
<feature type="transmembrane region" description="Helical" evidence="1">
    <location>
        <begin position="28"/>
        <end position="48"/>
    </location>
</feature>
<proteinExistence type="predicted"/>
<sequence length="203" mass="21978">MRRVALSLLIACVIPATLFYGCFRVYGVWTAIIVAMCWSYGAIAWRALTGRRTSGLLLLTALLITARTAISLAAGSTFLYFLQPIISDALVGTAFLVSLATARPMVARLAGDFYPMDDELHLRPRIQRLFRNLTVLWATLCLIKAGLTLWLLQSTSLDTFVLVKSVSALSINMLAAGATIGLAVLVARKEGLLHTVVPIPATV</sequence>
<evidence type="ECO:0000313" key="3">
    <source>
        <dbReference type="Proteomes" id="UP001499974"/>
    </source>
</evidence>
<dbReference type="InterPro" id="IPR006008">
    <property type="entry name" value="YciB"/>
</dbReference>
<evidence type="ECO:0008006" key="4">
    <source>
        <dbReference type="Google" id="ProtNLM"/>
    </source>
</evidence>